<gene>
    <name evidence="2" type="ORF">OCV61_06420</name>
</gene>
<dbReference type="InterPro" id="IPR005081">
    <property type="entry name" value="SpoIIGA"/>
</dbReference>
<accession>A0ABT2TS28</accession>
<name>A0ABT2TS28_9FIRM</name>
<protein>
    <submittedName>
        <fullName evidence="2">Sigma-E processing peptidase SpoIIGA</fullName>
    </submittedName>
</protein>
<proteinExistence type="predicted"/>
<dbReference type="Proteomes" id="UP001652409">
    <property type="component" value="Unassembled WGS sequence"/>
</dbReference>
<dbReference type="RefSeq" id="WP_158421113.1">
    <property type="nucleotide sequence ID" value="NZ_JAOQJL010000009.1"/>
</dbReference>
<feature type="transmembrane region" description="Helical" evidence="1">
    <location>
        <begin position="85"/>
        <end position="104"/>
    </location>
</feature>
<feature type="transmembrane region" description="Helical" evidence="1">
    <location>
        <begin position="116"/>
        <end position="135"/>
    </location>
</feature>
<keyword evidence="1" id="KW-0472">Membrane</keyword>
<keyword evidence="1" id="KW-1133">Transmembrane helix</keyword>
<feature type="transmembrane region" description="Helical" evidence="1">
    <location>
        <begin position="6"/>
        <end position="29"/>
    </location>
</feature>
<sequence>MKIYIDVVFVTNLLMDYILLQAVGAYLSCCKSQKRTFAGAMIGALFSCLILYVHMDGILTVSILLHGGCACCMTFLAYGLKQKGILAKAILSLYLAAFLAGGLWDMLMRGRKKGFLIFLLFSAVTYFCFMFLAYISQVVDVKKRNLYPVALSYQGKVQSSYGLYDTGNLLTDPISGKPVSVVTPEFLAGLLPGSLAEKVTHLKENPGEIESTELAGLHPHFLICRSVGGERMLLAVTLEDLIIHTPKEVVHIESPVLVLPEEPSALGKECQVLLNAKLL</sequence>
<reference evidence="2 3" key="1">
    <citation type="journal article" date="2021" name="ISME Commun">
        <title>Automated analysis of genomic sequences facilitates high-throughput and comprehensive description of bacteria.</title>
        <authorList>
            <person name="Hitch T.C.A."/>
        </authorList>
    </citation>
    <scope>NUCLEOTIDE SEQUENCE [LARGE SCALE GENOMIC DNA]</scope>
    <source>
        <strain evidence="2 3">Sanger_23</strain>
    </source>
</reference>
<feature type="transmembrane region" description="Helical" evidence="1">
    <location>
        <begin position="59"/>
        <end position="78"/>
    </location>
</feature>
<organism evidence="2 3">
    <name type="scientific">Blautia ammoniilytica</name>
    <dbReference type="NCBI Taxonomy" id="2981782"/>
    <lineage>
        <taxon>Bacteria</taxon>
        <taxon>Bacillati</taxon>
        <taxon>Bacillota</taxon>
        <taxon>Clostridia</taxon>
        <taxon>Lachnospirales</taxon>
        <taxon>Lachnospiraceae</taxon>
        <taxon>Blautia</taxon>
    </lineage>
</organism>
<evidence type="ECO:0000313" key="3">
    <source>
        <dbReference type="Proteomes" id="UP001652409"/>
    </source>
</evidence>
<dbReference type="Pfam" id="PF03419">
    <property type="entry name" value="Peptidase_U4"/>
    <property type="match status" value="1"/>
</dbReference>
<keyword evidence="3" id="KW-1185">Reference proteome</keyword>
<feature type="transmembrane region" description="Helical" evidence="1">
    <location>
        <begin position="36"/>
        <end position="53"/>
    </location>
</feature>
<dbReference type="EMBL" id="JAOQJL010000009">
    <property type="protein sequence ID" value="MCU6765049.1"/>
    <property type="molecule type" value="Genomic_DNA"/>
</dbReference>
<evidence type="ECO:0000256" key="1">
    <source>
        <dbReference type="SAM" id="Phobius"/>
    </source>
</evidence>
<keyword evidence="1" id="KW-0812">Transmembrane</keyword>
<evidence type="ECO:0000313" key="2">
    <source>
        <dbReference type="EMBL" id="MCU6765049.1"/>
    </source>
</evidence>
<comment type="caution">
    <text evidence="2">The sequence shown here is derived from an EMBL/GenBank/DDBJ whole genome shotgun (WGS) entry which is preliminary data.</text>
</comment>